<dbReference type="AlphaFoldDB" id="A0A1G5MAE6"/>
<organism evidence="1 2">
    <name type="scientific">Afifella marina DSM 2698</name>
    <dbReference type="NCBI Taxonomy" id="1120955"/>
    <lineage>
        <taxon>Bacteria</taxon>
        <taxon>Pseudomonadati</taxon>
        <taxon>Pseudomonadota</taxon>
        <taxon>Alphaproteobacteria</taxon>
        <taxon>Hyphomicrobiales</taxon>
        <taxon>Afifellaceae</taxon>
        <taxon>Afifella</taxon>
    </lineage>
</organism>
<proteinExistence type="predicted"/>
<reference evidence="1 2" key="1">
    <citation type="submission" date="2016-10" db="EMBL/GenBank/DDBJ databases">
        <authorList>
            <person name="de Groot N.N."/>
        </authorList>
    </citation>
    <scope>NUCLEOTIDE SEQUENCE [LARGE SCALE GENOMIC DNA]</scope>
    <source>
        <strain evidence="1 2">DSM 2698</strain>
    </source>
</reference>
<dbReference type="EMBL" id="FMVW01000001">
    <property type="protein sequence ID" value="SCZ21754.1"/>
    <property type="molecule type" value="Genomic_DNA"/>
</dbReference>
<gene>
    <name evidence="1" type="ORF">SAMN03080610_00313</name>
</gene>
<evidence type="ECO:0000313" key="1">
    <source>
        <dbReference type="EMBL" id="SCZ21754.1"/>
    </source>
</evidence>
<keyword evidence="2" id="KW-1185">Reference proteome</keyword>
<protein>
    <submittedName>
        <fullName evidence="1">Uncharacterized protein</fullName>
    </submittedName>
</protein>
<evidence type="ECO:0000313" key="2">
    <source>
        <dbReference type="Proteomes" id="UP000199347"/>
    </source>
</evidence>
<name>A0A1G5MAE6_AFIMA</name>
<sequence>MRQTEQKLVEDETTGCPARRPAVFETFGWYAATTAEGGRAVALFASERVVVERTVAGMRCLLDVAHSAFKGVRLVREIGGYCVVVEHDEPGLTLTLAQTLPLEEAKTFRDALSAHLKSGVAGDVYVSKRLDGGRSKLRSRRPLRNTKRPRFLARRRIGGLDEQEPINGDELIART</sequence>
<accession>A0A1G5MAE6</accession>
<dbReference type="OrthoDB" id="8449893at2"/>
<dbReference type="Proteomes" id="UP000199347">
    <property type="component" value="Unassembled WGS sequence"/>
</dbReference>
<dbReference type="RefSeq" id="WP_139163653.1">
    <property type="nucleotide sequence ID" value="NZ_FMVW01000001.1"/>
</dbReference>
<dbReference type="STRING" id="1120955.SAMN03080610_00313"/>